<dbReference type="SUPFAM" id="SSF56176">
    <property type="entry name" value="FAD-binding/transporter-associated domain-like"/>
    <property type="match status" value="1"/>
</dbReference>
<keyword evidence="3" id="KW-0479">Metal-binding</keyword>
<comment type="caution">
    <text evidence="10">The sequence shown here is derived from an EMBL/GenBank/DDBJ whole genome shotgun (WGS) entry which is preliminary data.</text>
</comment>
<evidence type="ECO:0000256" key="2">
    <source>
        <dbReference type="ARBA" id="ARBA00022630"/>
    </source>
</evidence>
<evidence type="ECO:0000256" key="3">
    <source>
        <dbReference type="ARBA" id="ARBA00022723"/>
    </source>
</evidence>
<dbReference type="Pfam" id="PF01565">
    <property type="entry name" value="FAD_binding_4"/>
    <property type="match status" value="1"/>
</dbReference>
<dbReference type="PROSITE" id="PS51387">
    <property type="entry name" value="FAD_PCMH"/>
    <property type="match status" value="1"/>
</dbReference>
<feature type="domain" description="FAD-binding PCMH-type" evidence="9">
    <location>
        <begin position="2"/>
        <end position="239"/>
    </location>
</feature>
<evidence type="ECO:0000256" key="4">
    <source>
        <dbReference type="ARBA" id="ARBA00022827"/>
    </source>
</evidence>
<dbReference type="GO" id="GO:0004458">
    <property type="term" value="F:D-lactate dehydrogenase (cytochrome) activity"/>
    <property type="evidence" value="ECO:0007669"/>
    <property type="project" value="TreeGrafter"/>
</dbReference>
<dbReference type="Gene3D" id="1.10.45.10">
    <property type="entry name" value="Vanillyl-alcohol Oxidase, Chain A, domain 4"/>
    <property type="match status" value="1"/>
</dbReference>
<gene>
    <name evidence="10" type="ORF">G3570_12655</name>
</gene>
<proteinExistence type="predicted"/>
<dbReference type="PANTHER" id="PTHR11748">
    <property type="entry name" value="D-LACTATE DEHYDROGENASE"/>
    <property type="match status" value="1"/>
</dbReference>
<dbReference type="InterPro" id="IPR006094">
    <property type="entry name" value="Oxid_FAD_bind_N"/>
</dbReference>
<dbReference type="GO" id="GO:0008720">
    <property type="term" value="F:D-lactate dehydrogenase (NAD+) activity"/>
    <property type="evidence" value="ECO:0007669"/>
    <property type="project" value="TreeGrafter"/>
</dbReference>
<organism evidence="10 11">
    <name type="scientific">Halalkalibaculum roseum</name>
    <dbReference type="NCBI Taxonomy" id="2709311"/>
    <lineage>
        <taxon>Bacteria</taxon>
        <taxon>Pseudomonadati</taxon>
        <taxon>Balneolota</taxon>
        <taxon>Balneolia</taxon>
        <taxon>Balneolales</taxon>
        <taxon>Balneolaceae</taxon>
        <taxon>Halalkalibaculum</taxon>
    </lineage>
</organism>
<keyword evidence="5" id="KW-0560">Oxidoreductase</keyword>
<dbReference type="PROSITE" id="PS51379">
    <property type="entry name" value="4FE4S_FER_2"/>
    <property type="match status" value="1"/>
</dbReference>
<dbReference type="Gene3D" id="3.30.70.2740">
    <property type="match status" value="1"/>
</dbReference>
<dbReference type="Pfam" id="PF13534">
    <property type="entry name" value="Fer4_17"/>
    <property type="match status" value="1"/>
</dbReference>
<evidence type="ECO:0000256" key="5">
    <source>
        <dbReference type="ARBA" id="ARBA00023002"/>
    </source>
</evidence>
<evidence type="ECO:0000256" key="6">
    <source>
        <dbReference type="ARBA" id="ARBA00023004"/>
    </source>
</evidence>
<evidence type="ECO:0000259" key="9">
    <source>
        <dbReference type="PROSITE" id="PS51387"/>
    </source>
</evidence>
<dbReference type="Gene3D" id="1.10.1060.10">
    <property type="entry name" value="Alpha-helical ferredoxin"/>
    <property type="match status" value="1"/>
</dbReference>
<dbReference type="GO" id="GO:0046872">
    <property type="term" value="F:metal ion binding"/>
    <property type="evidence" value="ECO:0007669"/>
    <property type="project" value="UniProtKB-KW"/>
</dbReference>
<dbReference type="InterPro" id="IPR016171">
    <property type="entry name" value="Vanillyl_alc_oxidase_C-sub2"/>
</dbReference>
<evidence type="ECO:0000313" key="11">
    <source>
        <dbReference type="Proteomes" id="UP000473278"/>
    </source>
</evidence>
<reference evidence="10 11" key="1">
    <citation type="submission" date="2020-02" db="EMBL/GenBank/DDBJ databases">
        <title>Balneolaceae bacterium YR4-1, complete genome.</title>
        <authorList>
            <person name="Li Y."/>
            <person name="Wu S."/>
        </authorList>
    </citation>
    <scope>NUCLEOTIDE SEQUENCE [LARGE SCALE GENOMIC DNA]</scope>
    <source>
        <strain evidence="10 11">YR4-1</strain>
    </source>
</reference>
<dbReference type="AlphaFoldDB" id="A0A6M1SQ51"/>
<evidence type="ECO:0000256" key="7">
    <source>
        <dbReference type="ARBA" id="ARBA00023014"/>
    </source>
</evidence>
<dbReference type="GO" id="GO:0051536">
    <property type="term" value="F:iron-sulfur cluster binding"/>
    <property type="evidence" value="ECO:0007669"/>
    <property type="project" value="UniProtKB-KW"/>
</dbReference>
<keyword evidence="6" id="KW-0408">Iron</keyword>
<accession>A0A6M1SQ51</accession>
<dbReference type="InterPro" id="IPR036318">
    <property type="entry name" value="FAD-bd_PCMH-like_sf"/>
</dbReference>
<dbReference type="GO" id="GO:0071949">
    <property type="term" value="F:FAD binding"/>
    <property type="evidence" value="ECO:0007669"/>
    <property type="project" value="InterPro"/>
</dbReference>
<comment type="cofactor">
    <cofactor evidence="1">
        <name>FAD</name>
        <dbReference type="ChEBI" id="CHEBI:57692"/>
    </cofactor>
</comment>
<feature type="domain" description="4Fe-4S ferredoxin-type" evidence="8">
    <location>
        <begin position="580"/>
        <end position="612"/>
    </location>
</feature>
<dbReference type="GO" id="GO:1903457">
    <property type="term" value="P:lactate catabolic process"/>
    <property type="evidence" value="ECO:0007669"/>
    <property type="project" value="TreeGrafter"/>
</dbReference>
<dbReference type="PROSITE" id="PS00198">
    <property type="entry name" value="4FE4S_FER_1"/>
    <property type="match status" value="1"/>
</dbReference>
<evidence type="ECO:0000313" key="10">
    <source>
        <dbReference type="EMBL" id="NGP77491.1"/>
    </source>
</evidence>
<dbReference type="SUPFAM" id="SSF46548">
    <property type="entry name" value="alpha-helical ferredoxin"/>
    <property type="match status" value="1"/>
</dbReference>
<keyword evidence="7" id="KW-0411">Iron-sulfur</keyword>
<protein>
    <submittedName>
        <fullName evidence="10">FAD-binding protein</fullName>
    </submittedName>
</protein>
<evidence type="ECO:0000256" key="1">
    <source>
        <dbReference type="ARBA" id="ARBA00001974"/>
    </source>
</evidence>
<dbReference type="InterPro" id="IPR017900">
    <property type="entry name" value="4Fe4S_Fe_S_CS"/>
</dbReference>
<dbReference type="SUPFAM" id="SSF55103">
    <property type="entry name" value="FAD-linked oxidases, C-terminal domain"/>
    <property type="match status" value="1"/>
</dbReference>
<dbReference type="Proteomes" id="UP000473278">
    <property type="component" value="Unassembled WGS sequence"/>
</dbReference>
<dbReference type="InterPro" id="IPR017896">
    <property type="entry name" value="4Fe4S_Fe-S-bd"/>
</dbReference>
<keyword evidence="11" id="KW-1185">Reference proteome</keyword>
<dbReference type="PANTHER" id="PTHR11748:SF119">
    <property type="entry name" value="D-2-HYDROXYGLUTARATE DEHYDROGENASE"/>
    <property type="match status" value="1"/>
</dbReference>
<dbReference type="InterPro" id="IPR009051">
    <property type="entry name" value="Helical_ferredxn"/>
</dbReference>
<dbReference type="InterPro" id="IPR016166">
    <property type="entry name" value="FAD-bd_PCMH"/>
</dbReference>
<sequence>MYEELPMGVVFPQTTTDIQKLVRKANREQFTITARSGGTSLAGQATGNGVIMDVSRHMTNIYDINAREKYAHLQPGVIRDTLNREAAAHNLLFGPDTATTNRCMIGGMIGNNSCGIYSIKHRTTREHVLEIEAVLSDGSLVRFHPVDEGELQEKMKLDTLEGHIYRGMVKLINQNREQIQEAYPHPDIIRRNTGYALDRLCEMQPFDPDGRKFNMAELLCGSEGTLAMTAAAKLQLVPTEPHRVVLAPHFTSIRKAMEATVEAVTFKPAAVELVDHIILEATKGNIEQRKNRFFLNGDPYAILIIELDGNNREELLEKATKLKKRLSELGLSNSTPIIEDEEDIKKVWNLRKAGLGLLMGLGSDQRSPSFCEDTAVRVQDLPAYVDDFQEILDKYHTDCVFYAHASVGELHLRPVIDISKPEGIQKMEVMAEEIASLVSSYRGSLSGEHGDGRARSPYIEKVLGTEMMPLLRKVKELWDPNYLFNPGKIVKPKPISENLRVSPGYTKPEVNTLFNWRKEGSFGNAVELCNGAGVCRKLAESGGTMCPSYMATKEEKDSTRGRANLFRQLFSGRQANAFESEELHDALELCISCKACKSECPANVDMARMKAEFMQGWHDRKGIKLSERFFGQAAKLYPLAAAFPGLTNRILTSPVGKELLHTFFNIHKKRTLPGFAKQTFSNWFKKRNRKNMSKKKVLLIADIFSDYHDPAIGKSAVKVLEALDYEVLLAEISDLGRPQLSKGMLDAAVKLANRNIPLLAEYVRQDIPIVGLEPSEILTLRDEYLDLCNENQLELAKTIAEQSYQFEEFIVKELKEHPKKQEIFLNGDTEIELHGHCHAKALVGNGPTLEALSYAGYSVNDLETGCCGMAGSFGYEKDHYGVSMDIGELVLFPKLRDKESELQSGSALICAPGFSCRHQIKDGTGARAYHPAELIARNLL</sequence>
<dbReference type="EMBL" id="JAALLT010000004">
    <property type="protein sequence ID" value="NGP77491.1"/>
    <property type="molecule type" value="Genomic_DNA"/>
</dbReference>
<evidence type="ECO:0000259" key="8">
    <source>
        <dbReference type="PROSITE" id="PS51379"/>
    </source>
</evidence>
<name>A0A6M1SQ51_9BACT</name>
<dbReference type="Gene3D" id="3.30.465.10">
    <property type="match status" value="1"/>
</dbReference>
<keyword evidence="4" id="KW-0274">FAD</keyword>
<dbReference type="InterPro" id="IPR016169">
    <property type="entry name" value="FAD-bd_PCMH_sub2"/>
</dbReference>
<dbReference type="Pfam" id="PF02913">
    <property type="entry name" value="FAD-oxidase_C"/>
    <property type="match status" value="1"/>
</dbReference>
<keyword evidence="2" id="KW-0285">Flavoprotein</keyword>
<dbReference type="InterPro" id="IPR004113">
    <property type="entry name" value="FAD-bd_oxidored_4_C"/>
</dbReference>
<dbReference type="InterPro" id="IPR016164">
    <property type="entry name" value="FAD-linked_Oxase-like_C"/>
</dbReference>